<keyword evidence="2" id="KW-1185">Reference proteome</keyword>
<accession>A0A5C5XID9</accession>
<gene>
    <name evidence="1" type="ORF">Pan54_36580</name>
</gene>
<dbReference type="AlphaFoldDB" id="A0A5C5XID9"/>
<sequence>MVVWSKQTISRMSLFFHQPVHFKIESTYFSCVNDNSVVIAKVYKLTDVVAKRIPVQRSH</sequence>
<dbReference type="Proteomes" id="UP000316095">
    <property type="component" value="Unassembled WGS sequence"/>
</dbReference>
<proteinExistence type="predicted"/>
<protein>
    <submittedName>
        <fullName evidence="1">Uncharacterized protein</fullName>
    </submittedName>
</protein>
<organism evidence="1 2">
    <name type="scientific">Rubinisphaera italica</name>
    <dbReference type="NCBI Taxonomy" id="2527969"/>
    <lineage>
        <taxon>Bacteria</taxon>
        <taxon>Pseudomonadati</taxon>
        <taxon>Planctomycetota</taxon>
        <taxon>Planctomycetia</taxon>
        <taxon>Planctomycetales</taxon>
        <taxon>Planctomycetaceae</taxon>
        <taxon>Rubinisphaera</taxon>
    </lineage>
</organism>
<dbReference type="EMBL" id="SJPG01000001">
    <property type="protein sequence ID" value="TWT62907.1"/>
    <property type="molecule type" value="Genomic_DNA"/>
</dbReference>
<evidence type="ECO:0000313" key="2">
    <source>
        <dbReference type="Proteomes" id="UP000316095"/>
    </source>
</evidence>
<comment type="caution">
    <text evidence="1">The sequence shown here is derived from an EMBL/GenBank/DDBJ whole genome shotgun (WGS) entry which is preliminary data.</text>
</comment>
<reference evidence="1 2" key="1">
    <citation type="submission" date="2019-02" db="EMBL/GenBank/DDBJ databases">
        <title>Deep-cultivation of Planctomycetes and their phenomic and genomic characterization uncovers novel biology.</title>
        <authorList>
            <person name="Wiegand S."/>
            <person name="Jogler M."/>
            <person name="Boedeker C."/>
            <person name="Pinto D."/>
            <person name="Vollmers J."/>
            <person name="Rivas-Marin E."/>
            <person name="Kohn T."/>
            <person name="Peeters S.H."/>
            <person name="Heuer A."/>
            <person name="Rast P."/>
            <person name="Oberbeckmann S."/>
            <person name="Bunk B."/>
            <person name="Jeske O."/>
            <person name="Meyerdierks A."/>
            <person name="Storesund J.E."/>
            <person name="Kallscheuer N."/>
            <person name="Luecker S."/>
            <person name="Lage O.M."/>
            <person name="Pohl T."/>
            <person name="Merkel B.J."/>
            <person name="Hornburger P."/>
            <person name="Mueller R.-W."/>
            <person name="Bruemmer F."/>
            <person name="Labrenz M."/>
            <person name="Spormann A.M."/>
            <person name="Op Den Camp H."/>
            <person name="Overmann J."/>
            <person name="Amann R."/>
            <person name="Jetten M.S.M."/>
            <person name="Mascher T."/>
            <person name="Medema M.H."/>
            <person name="Devos D.P."/>
            <person name="Kaster A.-K."/>
            <person name="Ovreas L."/>
            <person name="Rohde M."/>
            <person name="Galperin M.Y."/>
            <person name="Jogler C."/>
        </authorList>
    </citation>
    <scope>NUCLEOTIDE SEQUENCE [LARGE SCALE GENOMIC DNA]</scope>
    <source>
        <strain evidence="1 2">Pan54</strain>
    </source>
</reference>
<evidence type="ECO:0000313" key="1">
    <source>
        <dbReference type="EMBL" id="TWT62907.1"/>
    </source>
</evidence>
<name>A0A5C5XID9_9PLAN</name>